<feature type="transmembrane region" description="Helical" evidence="1">
    <location>
        <begin position="49"/>
        <end position="73"/>
    </location>
</feature>
<dbReference type="PROSITE" id="PS51257">
    <property type="entry name" value="PROKAR_LIPOPROTEIN"/>
    <property type="match status" value="1"/>
</dbReference>
<reference evidence="3" key="1">
    <citation type="submission" date="2014-03" db="EMBL/GenBank/DDBJ databases">
        <title>The sialotranscriptome of Amblyomma triste, Amblyomma parvum and Amblyomma cajennense ticks, uncovered by 454-based RNA-seq.</title>
        <authorList>
            <person name="Garcia G.R."/>
            <person name="Gardinassi L.G."/>
            <person name="Ribeiro J.M."/>
            <person name="Anatriello E."/>
            <person name="Ferreira B.R."/>
            <person name="Moreira H.N."/>
            <person name="Mafra C."/>
            <person name="Olegario M.M."/>
            <person name="Szabo P.J."/>
            <person name="Miranda-Santos I.K."/>
            <person name="Maruyama S.R."/>
        </authorList>
    </citation>
    <scope>NUCLEOTIDE SEQUENCE</scope>
    <source>
        <strain evidence="3">Mato Grasso do Sul</strain>
        <tissue evidence="3">Salivary glands</tissue>
    </source>
</reference>
<sequence>MVWWWRAMAALLAIVSTSCASCTHVTDVFARWLLLGHRRLRGSSLSQTALLLISLCSVPSVCACVQVCVALYVS</sequence>
<name>A0A023FZQ8_AMBTT</name>
<keyword evidence="1" id="KW-1133">Transmembrane helix</keyword>
<keyword evidence="1" id="KW-0472">Membrane</keyword>
<evidence type="ECO:0000313" key="3">
    <source>
        <dbReference type="EMBL" id="JAC27381.1"/>
    </source>
</evidence>
<keyword evidence="1" id="KW-0812">Transmembrane</keyword>
<evidence type="ECO:0000256" key="1">
    <source>
        <dbReference type="SAM" id="Phobius"/>
    </source>
</evidence>
<organism evidence="3">
    <name type="scientific">Amblyomma triste</name>
    <name type="common">Neotropical tick</name>
    <dbReference type="NCBI Taxonomy" id="251400"/>
    <lineage>
        <taxon>Eukaryota</taxon>
        <taxon>Metazoa</taxon>
        <taxon>Ecdysozoa</taxon>
        <taxon>Arthropoda</taxon>
        <taxon>Chelicerata</taxon>
        <taxon>Arachnida</taxon>
        <taxon>Acari</taxon>
        <taxon>Parasitiformes</taxon>
        <taxon>Ixodida</taxon>
        <taxon>Ixodoidea</taxon>
        <taxon>Ixodidae</taxon>
        <taxon>Amblyomminae</taxon>
        <taxon>Amblyomma</taxon>
    </lineage>
</organism>
<dbReference type="AlphaFoldDB" id="A0A023FZQ8"/>
<feature type="chain" id="PRO_5001516318" description="Secreted protein" evidence="2">
    <location>
        <begin position="21"/>
        <end position="74"/>
    </location>
</feature>
<dbReference type="EMBL" id="GBBM01008037">
    <property type="protein sequence ID" value="JAC27381.1"/>
    <property type="molecule type" value="mRNA"/>
</dbReference>
<feature type="signal peptide" evidence="2">
    <location>
        <begin position="1"/>
        <end position="20"/>
    </location>
</feature>
<keyword evidence="2" id="KW-0732">Signal</keyword>
<protein>
    <recommendedName>
        <fullName evidence="4">Secreted protein</fullName>
    </recommendedName>
</protein>
<evidence type="ECO:0000256" key="2">
    <source>
        <dbReference type="SAM" id="SignalP"/>
    </source>
</evidence>
<proteinExistence type="evidence at transcript level"/>
<evidence type="ECO:0008006" key="4">
    <source>
        <dbReference type="Google" id="ProtNLM"/>
    </source>
</evidence>
<accession>A0A023FZQ8</accession>